<dbReference type="STRING" id="360412.LARV_01101"/>
<dbReference type="InterPro" id="IPR012336">
    <property type="entry name" value="Thioredoxin-like_fold"/>
</dbReference>
<organism evidence="4">
    <name type="scientific">Longilinea arvoryzae</name>
    <dbReference type="NCBI Taxonomy" id="360412"/>
    <lineage>
        <taxon>Bacteria</taxon>
        <taxon>Bacillati</taxon>
        <taxon>Chloroflexota</taxon>
        <taxon>Anaerolineae</taxon>
        <taxon>Anaerolineales</taxon>
        <taxon>Anaerolineaceae</taxon>
        <taxon>Longilinea</taxon>
    </lineage>
</organism>
<proteinExistence type="predicted"/>
<evidence type="ECO:0000259" key="3">
    <source>
        <dbReference type="Pfam" id="PF13192"/>
    </source>
</evidence>
<dbReference type="OrthoDB" id="9800630at2"/>
<dbReference type="Gene3D" id="3.40.30.10">
    <property type="entry name" value="Glutaredoxin"/>
    <property type="match status" value="1"/>
</dbReference>
<feature type="active site" description="Nucleophile" evidence="1">
    <location>
        <position position="14"/>
    </location>
</feature>
<keyword evidence="5" id="KW-1185">Reference proteome</keyword>
<dbReference type="SUPFAM" id="SSF52833">
    <property type="entry name" value="Thioredoxin-like"/>
    <property type="match status" value="1"/>
</dbReference>
<dbReference type="PIRSF" id="PIRSF037031">
    <property type="entry name" value="Redox_disulphide_2"/>
    <property type="match status" value="1"/>
</dbReference>
<dbReference type="RefSeq" id="WP_075072692.1">
    <property type="nucleotide sequence ID" value="NZ_DF967972.1"/>
</dbReference>
<evidence type="ECO:0000256" key="2">
    <source>
        <dbReference type="PIRSR" id="PIRSR037031-51"/>
    </source>
</evidence>
<dbReference type="PANTHER" id="PTHR36450:SF1">
    <property type="entry name" value="THIOREDOXIN"/>
    <property type="match status" value="1"/>
</dbReference>
<feature type="active site" description="Nucleophile" evidence="1">
    <location>
        <position position="11"/>
    </location>
</feature>
<evidence type="ECO:0000256" key="1">
    <source>
        <dbReference type="PIRSR" id="PIRSR037031-50"/>
    </source>
</evidence>
<gene>
    <name evidence="4" type="ORF">LARV_01101</name>
</gene>
<evidence type="ECO:0000313" key="5">
    <source>
        <dbReference type="Proteomes" id="UP000055060"/>
    </source>
</evidence>
<keyword evidence="2" id="KW-1015">Disulfide bond</keyword>
<dbReference type="Proteomes" id="UP000055060">
    <property type="component" value="Unassembled WGS sequence"/>
</dbReference>
<keyword evidence="2" id="KW-0676">Redox-active center</keyword>
<accession>A0A0S7BEL6</accession>
<dbReference type="InterPro" id="IPR005243">
    <property type="entry name" value="THIRX-like_proc"/>
</dbReference>
<dbReference type="InterPro" id="IPR036249">
    <property type="entry name" value="Thioredoxin-like_sf"/>
</dbReference>
<dbReference type="NCBIfam" id="TIGR00412">
    <property type="entry name" value="redox_disulf_2"/>
    <property type="match status" value="1"/>
</dbReference>
<evidence type="ECO:0000313" key="4">
    <source>
        <dbReference type="EMBL" id="GAP13348.1"/>
    </source>
</evidence>
<sequence length="78" mass="8544">MLTIKILGGGCANCHRLEALTREVVADLKLDAEFIAVTDHTEIMKYPILSTPALVVDEKVLSSGRIPPKSEIAGWLKR</sequence>
<dbReference type="Pfam" id="PF13192">
    <property type="entry name" value="Thioredoxin_3"/>
    <property type="match status" value="1"/>
</dbReference>
<reference evidence="4" key="1">
    <citation type="submission" date="2015-07" db="EMBL/GenBank/DDBJ databases">
        <title>Draft Genome Sequences of Anaerolinea thermolimosa IMO-1, Bellilinea caldifistulae GOMI-1, Leptolinea tardivitalis YMTK-2, Levilinea saccharolytica KIBI-1,Longilinea arvoryzae KOME-1, Previously Described as Members of the Anaerolineaceae (Chloroflexi).</title>
        <authorList>
            <person name="Sekiguchi Y."/>
            <person name="Ohashi A."/>
            <person name="Matsuura N."/>
            <person name="Tourlousse M.D."/>
        </authorList>
    </citation>
    <scope>NUCLEOTIDE SEQUENCE [LARGE SCALE GENOMIC DNA]</scope>
    <source>
        <strain evidence="4">KOME-1</strain>
    </source>
</reference>
<name>A0A0S7BEL6_9CHLR</name>
<protein>
    <submittedName>
        <fullName evidence="4">Small redox-active disulfide protein 2</fullName>
    </submittedName>
</protein>
<feature type="disulfide bond" description="Redox-active" evidence="2">
    <location>
        <begin position="11"/>
        <end position="14"/>
    </location>
</feature>
<dbReference type="EMBL" id="DF967972">
    <property type="protein sequence ID" value="GAP13348.1"/>
    <property type="molecule type" value="Genomic_DNA"/>
</dbReference>
<dbReference type="PANTHER" id="PTHR36450">
    <property type="entry name" value="THIOREDOXIN"/>
    <property type="match status" value="1"/>
</dbReference>
<feature type="domain" description="Thioredoxin-like fold" evidence="3">
    <location>
        <begin position="3"/>
        <end position="77"/>
    </location>
</feature>
<dbReference type="AlphaFoldDB" id="A0A0S7BEL6"/>